<proteinExistence type="inferred from homology"/>
<dbReference type="EMBL" id="JAKZHW010000001">
    <property type="protein sequence ID" value="MCH8614985.1"/>
    <property type="molecule type" value="Genomic_DNA"/>
</dbReference>
<dbReference type="PANTHER" id="PTHR43390:SF1">
    <property type="entry name" value="CHLOROPLAST PROCESSING PEPTIDASE"/>
    <property type="match status" value="1"/>
</dbReference>
<dbReference type="Gene3D" id="2.10.109.10">
    <property type="entry name" value="Umud Fragment, subunit A"/>
    <property type="match status" value="1"/>
</dbReference>
<dbReference type="Pfam" id="PF10502">
    <property type="entry name" value="Peptidase_S26"/>
    <property type="match status" value="1"/>
</dbReference>
<dbReference type="CDD" id="cd06530">
    <property type="entry name" value="S26_SPase_I"/>
    <property type="match status" value="1"/>
</dbReference>
<evidence type="ECO:0000256" key="3">
    <source>
        <dbReference type="ARBA" id="ARBA00013208"/>
    </source>
</evidence>
<comment type="caution">
    <text evidence="10">The sequence shown here is derived from an EMBL/GenBank/DDBJ whole genome shotgun (WGS) entry which is preliminary data.</text>
</comment>
<dbReference type="GO" id="GO:0009003">
    <property type="term" value="F:signal peptidase activity"/>
    <property type="evidence" value="ECO:0007669"/>
    <property type="project" value="UniProtKB-EC"/>
</dbReference>
<dbReference type="InterPro" id="IPR019757">
    <property type="entry name" value="Pept_S26A_signal_pept_1_Lys-AS"/>
</dbReference>
<dbReference type="EC" id="3.4.21.89" evidence="3 7"/>
<evidence type="ECO:0000256" key="4">
    <source>
        <dbReference type="ARBA" id="ARBA00019232"/>
    </source>
</evidence>
<dbReference type="RefSeq" id="WP_241445641.1">
    <property type="nucleotide sequence ID" value="NZ_JAKZHW010000001.1"/>
</dbReference>
<dbReference type="PANTHER" id="PTHR43390">
    <property type="entry name" value="SIGNAL PEPTIDASE I"/>
    <property type="match status" value="1"/>
</dbReference>
<evidence type="ECO:0000256" key="2">
    <source>
        <dbReference type="ARBA" id="ARBA00009370"/>
    </source>
</evidence>
<feature type="transmembrane region" description="Helical" evidence="7">
    <location>
        <begin position="21"/>
        <end position="44"/>
    </location>
</feature>
<reference evidence="10 11" key="1">
    <citation type="submission" date="2022-03" db="EMBL/GenBank/DDBJ databases">
        <authorList>
            <person name="Jo J.-H."/>
            <person name="Im W.-T."/>
        </authorList>
    </citation>
    <scope>NUCLEOTIDE SEQUENCE [LARGE SCALE GENOMIC DNA]</scope>
    <source>
        <strain evidence="10 11">SM33</strain>
    </source>
</reference>
<comment type="catalytic activity">
    <reaction evidence="1 7">
        <text>Cleavage of hydrophobic, N-terminal signal or leader sequences from secreted and periplasmic proteins.</text>
        <dbReference type="EC" id="3.4.21.89"/>
    </reaction>
</comment>
<dbReference type="InterPro" id="IPR036286">
    <property type="entry name" value="LexA/Signal_pep-like_sf"/>
</dbReference>
<dbReference type="NCBIfam" id="TIGR02227">
    <property type="entry name" value="sigpep_I_bact"/>
    <property type="match status" value="1"/>
</dbReference>
<dbReference type="PROSITE" id="PS00501">
    <property type="entry name" value="SPASE_I_1"/>
    <property type="match status" value="1"/>
</dbReference>
<keyword evidence="7" id="KW-0472">Membrane</keyword>
<dbReference type="InterPro" id="IPR000223">
    <property type="entry name" value="Pept_S26A_signal_pept_1"/>
</dbReference>
<evidence type="ECO:0000259" key="9">
    <source>
        <dbReference type="Pfam" id="PF10502"/>
    </source>
</evidence>
<evidence type="ECO:0000256" key="7">
    <source>
        <dbReference type="RuleBase" id="RU003993"/>
    </source>
</evidence>
<evidence type="ECO:0000313" key="10">
    <source>
        <dbReference type="EMBL" id="MCH8614985.1"/>
    </source>
</evidence>
<organism evidence="10 11">
    <name type="scientific">Sphingomonas telluris</name>
    <dbReference type="NCBI Taxonomy" id="2907998"/>
    <lineage>
        <taxon>Bacteria</taxon>
        <taxon>Pseudomonadati</taxon>
        <taxon>Pseudomonadota</taxon>
        <taxon>Alphaproteobacteria</taxon>
        <taxon>Sphingomonadales</taxon>
        <taxon>Sphingomonadaceae</taxon>
        <taxon>Sphingomonas</taxon>
    </lineage>
</organism>
<dbReference type="InterPro" id="IPR019756">
    <property type="entry name" value="Pept_S26A_signal_pept_1_Ser-AS"/>
</dbReference>
<dbReference type="PRINTS" id="PR00727">
    <property type="entry name" value="LEADERPTASE"/>
</dbReference>
<evidence type="ECO:0000256" key="1">
    <source>
        <dbReference type="ARBA" id="ARBA00000677"/>
    </source>
</evidence>
<sequence length="282" mass="31174">MAFSYARRAGARDGRKERRGSLLRLVVEVLLIAWVIRSFVFAPFNIPSGSMLPALYIGDYVLVAKWPYGFSRYSFPWDIPSFDGRLFGDLPKRGDVVVFRVPGSEDDYIKRVVGLPGDTIAVQDGMLIVNGRPIPRQQEGTFAMPISANSPCRVVSGATAMTGQTDSGEPACLYPIYRETLPAGRSYRVIDQVDNPRADHVAPIKVPNGHVFLMGDNRDDSLDSRFTTAEGGIGFVPVENLIGRATTVFWSTNGTAEYAKPWTWFSALRRDRIGNGFSGKEQ</sequence>
<protein>
    <recommendedName>
        <fullName evidence="4 7">Signal peptidase I</fullName>
        <ecNumber evidence="3 7">3.4.21.89</ecNumber>
    </recommendedName>
</protein>
<keyword evidence="5 7" id="KW-0645">Protease</keyword>
<evidence type="ECO:0000256" key="5">
    <source>
        <dbReference type="ARBA" id="ARBA00022670"/>
    </source>
</evidence>
<evidence type="ECO:0000313" key="11">
    <source>
        <dbReference type="Proteomes" id="UP001203058"/>
    </source>
</evidence>
<accession>A0ABS9VJ21</accession>
<keyword evidence="7" id="KW-0812">Transmembrane</keyword>
<feature type="domain" description="Peptidase S26" evidence="9">
    <location>
        <begin position="22"/>
        <end position="250"/>
    </location>
</feature>
<dbReference type="Proteomes" id="UP001203058">
    <property type="component" value="Unassembled WGS sequence"/>
</dbReference>
<gene>
    <name evidence="10" type="primary">lepB</name>
    <name evidence="10" type="ORF">LZ016_02545</name>
</gene>
<evidence type="ECO:0000256" key="8">
    <source>
        <dbReference type="RuleBase" id="RU362042"/>
    </source>
</evidence>
<evidence type="ECO:0000256" key="6">
    <source>
        <dbReference type="ARBA" id="ARBA00022801"/>
    </source>
</evidence>
<name>A0ABS9VJ21_9SPHN</name>
<keyword evidence="6 7" id="KW-0378">Hydrolase</keyword>
<comment type="subcellular location">
    <subcellularLocation>
        <location evidence="8">Membrane</location>
        <topology evidence="8">Single-pass type II membrane protein</topology>
    </subcellularLocation>
</comment>
<dbReference type="PROSITE" id="PS00760">
    <property type="entry name" value="SPASE_I_2"/>
    <property type="match status" value="1"/>
</dbReference>
<keyword evidence="11" id="KW-1185">Reference proteome</keyword>
<dbReference type="InterPro" id="IPR019533">
    <property type="entry name" value="Peptidase_S26"/>
</dbReference>
<comment type="similarity">
    <text evidence="2 8">Belongs to the peptidase S26 family.</text>
</comment>
<dbReference type="SUPFAM" id="SSF51306">
    <property type="entry name" value="LexA/Signal peptidase"/>
    <property type="match status" value="1"/>
</dbReference>
<keyword evidence="7" id="KW-1133">Transmembrane helix</keyword>